<dbReference type="PANTHER" id="PTHR42770">
    <property type="entry name" value="AMINO ACID TRANSPORTER-RELATED"/>
    <property type="match status" value="1"/>
</dbReference>
<evidence type="ECO:0000256" key="1">
    <source>
        <dbReference type="ARBA" id="ARBA00004651"/>
    </source>
</evidence>
<keyword evidence="8" id="KW-1185">Reference proteome</keyword>
<dbReference type="Pfam" id="PF13520">
    <property type="entry name" value="AA_permease_2"/>
    <property type="match status" value="1"/>
</dbReference>
<dbReference type="EMBL" id="JACBZY010000001">
    <property type="protein sequence ID" value="NYG97978.1"/>
    <property type="molecule type" value="Genomic_DNA"/>
</dbReference>
<dbReference type="GO" id="GO:0005886">
    <property type="term" value="C:plasma membrane"/>
    <property type="evidence" value="ECO:0007669"/>
    <property type="project" value="UniProtKB-SubCell"/>
</dbReference>
<feature type="transmembrane region" description="Helical" evidence="6">
    <location>
        <begin position="423"/>
        <end position="443"/>
    </location>
</feature>
<feature type="transmembrane region" description="Helical" evidence="6">
    <location>
        <begin position="319"/>
        <end position="350"/>
    </location>
</feature>
<gene>
    <name evidence="7" type="ORF">BJ979_000604</name>
</gene>
<feature type="transmembrane region" description="Helical" evidence="6">
    <location>
        <begin position="50"/>
        <end position="73"/>
    </location>
</feature>
<evidence type="ECO:0000256" key="5">
    <source>
        <dbReference type="ARBA" id="ARBA00023136"/>
    </source>
</evidence>
<accession>A0A852YFZ5</accession>
<dbReference type="GO" id="GO:0022857">
    <property type="term" value="F:transmembrane transporter activity"/>
    <property type="evidence" value="ECO:0007669"/>
    <property type="project" value="InterPro"/>
</dbReference>
<keyword evidence="5 6" id="KW-0472">Membrane</keyword>
<organism evidence="7 8">
    <name type="scientific">Schumannella luteola</name>
    <dbReference type="NCBI Taxonomy" id="472059"/>
    <lineage>
        <taxon>Bacteria</taxon>
        <taxon>Bacillati</taxon>
        <taxon>Actinomycetota</taxon>
        <taxon>Actinomycetes</taxon>
        <taxon>Micrococcales</taxon>
        <taxon>Microbacteriaceae</taxon>
        <taxon>Schumannella</taxon>
    </lineage>
</organism>
<dbReference type="PANTHER" id="PTHR42770:SF7">
    <property type="entry name" value="MEMBRANE PROTEIN"/>
    <property type="match status" value="1"/>
</dbReference>
<dbReference type="RefSeq" id="WP_343046580.1">
    <property type="nucleotide sequence ID" value="NZ_JACBZY010000001.1"/>
</dbReference>
<feature type="transmembrane region" description="Helical" evidence="6">
    <location>
        <begin position="156"/>
        <end position="175"/>
    </location>
</feature>
<dbReference type="InterPro" id="IPR002293">
    <property type="entry name" value="AA/rel_permease1"/>
</dbReference>
<keyword evidence="3 6" id="KW-0812">Transmembrane</keyword>
<evidence type="ECO:0000256" key="3">
    <source>
        <dbReference type="ARBA" id="ARBA00022692"/>
    </source>
</evidence>
<dbReference type="PIRSF" id="PIRSF006060">
    <property type="entry name" value="AA_transporter"/>
    <property type="match status" value="1"/>
</dbReference>
<feature type="transmembrane region" description="Helical" evidence="6">
    <location>
        <begin position="449"/>
        <end position="468"/>
    </location>
</feature>
<comment type="caution">
    <text evidence="7">The sequence shown here is derived from an EMBL/GenBank/DDBJ whole genome shotgun (WGS) entry which is preliminary data.</text>
</comment>
<protein>
    <submittedName>
        <fullName evidence="7">APA family basic amino acid/polyamine antiporter</fullName>
    </submittedName>
</protein>
<evidence type="ECO:0000313" key="7">
    <source>
        <dbReference type="EMBL" id="NYG97978.1"/>
    </source>
</evidence>
<dbReference type="Gene3D" id="1.20.1740.10">
    <property type="entry name" value="Amino acid/polyamine transporter I"/>
    <property type="match status" value="1"/>
</dbReference>
<feature type="transmembrane region" description="Helical" evidence="6">
    <location>
        <begin position="371"/>
        <end position="390"/>
    </location>
</feature>
<proteinExistence type="predicted"/>
<comment type="subcellular location">
    <subcellularLocation>
        <location evidence="1">Cell membrane</location>
        <topology evidence="1">Multi-pass membrane protein</topology>
    </subcellularLocation>
</comment>
<evidence type="ECO:0000313" key="8">
    <source>
        <dbReference type="Proteomes" id="UP000553888"/>
    </source>
</evidence>
<keyword evidence="4 6" id="KW-1133">Transmembrane helix</keyword>
<reference evidence="7 8" key="1">
    <citation type="submission" date="2020-07" db="EMBL/GenBank/DDBJ databases">
        <title>Sequencing the genomes of 1000 actinobacteria strains.</title>
        <authorList>
            <person name="Klenk H.-P."/>
        </authorList>
    </citation>
    <scope>NUCLEOTIDE SEQUENCE [LARGE SCALE GENOMIC DNA]</scope>
    <source>
        <strain evidence="7 8">DSM 23141</strain>
    </source>
</reference>
<evidence type="ECO:0000256" key="2">
    <source>
        <dbReference type="ARBA" id="ARBA00022475"/>
    </source>
</evidence>
<evidence type="ECO:0000256" key="4">
    <source>
        <dbReference type="ARBA" id="ARBA00022989"/>
    </source>
</evidence>
<feature type="transmembrane region" description="Helical" evidence="6">
    <location>
        <begin position="127"/>
        <end position="144"/>
    </location>
</feature>
<dbReference type="AlphaFoldDB" id="A0A852YFZ5"/>
<dbReference type="InterPro" id="IPR050367">
    <property type="entry name" value="APC_superfamily"/>
</dbReference>
<feature type="transmembrane region" description="Helical" evidence="6">
    <location>
        <begin position="277"/>
        <end position="299"/>
    </location>
</feature>
<sequence length="474" mass="47477">MTQAGTSAPALTRRLGLGDAVMLGLGSMIGAGVFAVWAPVARTGVDASQILLALLIAGVVAVANGLSSAQLAAQYPTSGGAYVPARERLGAWPGFLAGWSFTIGKTASCAAMAATFATYAVPAASGWQRPVAALALLLVLAVNLGGVTRTAQAARILVIPVLVILVGVVVVALSTPTPLGPELSPSALPTLEPGFPFGAPTTSAVDPTGSPVGGPSDLRSSPFGLTWLGAPSPGGAASPLAVLTASGLFFFAFAGYARITTLGEEVVRPRRTIPRAVVIALATVIVVYLAVAIAVLHALEPARLLTSAAPLADAVSAAGPVAVIVVTVGAALASLGALLALVTGVSRTALAMARTGDLPRVLARVDERRSVPWAAEVAVAVVAVALVLTLDVRSVIGFSSFGVLLYYLVANATALTQAPGHRFVPRAVSVLGALGCLVLAITLPPASVVVGAGMLLAGILARLVVHAVTRRGTR</sequence>
<feature type="transmembrane region" description="Helical" evidence="6">
    <location>
        <begin position="396"/>
        <end position="416"/>
    </location>
</feature>
<evidence type="ECO:0000256" key="6">
    <source>
        <dbReference type="SAM" id="Phobius"/>
    </source>
</evidence>
<keyword evidence="2" id="KW-1003">Cell membrane</keyword>
<feature type="transmembrane region" description="Helical" evidence="6">
    <location>
        <begin position="20"/>
        <end position="38"/>
    </location>
</feature>
<dbReference type="Proteomes" id="UP000553888">
    <property type="component" value="Unassembled WGS sequence"/>
</dbReference>
<name>A0A852YFZ5_9MICO</name>
<feature type="transmembrane region" description="Helical" evidence="6">
    <location>
        <begin position="236"/>
        <end position="256"/>
    </location>
</feature>